<dbReference type="EMBL" id="MCGO01000002">
    <property type="protein sequence ID" value="ORY53017.1"/>
    <property type="molecule type" value="Genomic_DNA"/>
</dbReference>
<organism evidence="1 2">
    <name type="scientific">Rhizoclosmatium globosum</name>
    <dbReference type="NCBI Taxonomy" id="329046"/>
    <lineage>
        <taxon>Eukaryota</taxon>
        <taxon>Fungi</taxon>
        <taxon>Fungi incertae sedis</taxon>
        <taxon>Chytridiomycota</taxon>
        <taxon>Chytridiomycota incertae sedis</taxon>
        <taxon>Chytridiomycetes</taxon>
        <taxon>Chytridiales</taxon>
        <taxon>Chytriomycetaceae</taxon>
        <taxon>Rhizoclosmatium</taxon>
    </lineage>
</organism>
<gene>
    <name evidence="1" type="ORF">BCR33DRAFT_184431</name>
</gene>
<sequence>MHYVLESEYVPHVDATPLVSQPVQSTPRSEWSYDVPTLLPERQASSYVSPPLSPGKAKPLPLAPTGYAPPLPAAPVSRQSSIYAAKPASIAPSTSTSSTTSKTGFFSKFKKQNTDSIAVKPVTPIIVDRVVSVQTATAHLGLLTVSPFWKTKSINALIGDIYVGPSNVT</sequence>
<comment type="caution">
    <text evidence="1">The sequence shown here is derived from an EMBL/GenBank/DDBJ whole genome shotgun (WGS) entry which is preliminary data.</text>
</comment>
<protein>
    <submittedName>
        <fullName evidence="1">Uncharacterized protein</fullName>
    </submittedName>
</protein>
<evidence type="ECO:0000313" key="2">
    <source>
        <dbReference type="Proteomes" id="UP000193642"/>
    </source>
</evidence>
<dbReference type="Proteomes" id="UP000193642">
    <property type="component" value="Unassembled WGS sequence"/>
</dbReference>
<name>A0A1Y2D1E8_9FUNG</name>
<dbReference type="AlphaFoldDB" id="A0A1Y2D1E8"/>
<reference evidence="1 2" key="1">
    <citation type="submission" date="2016-07" db="EMBL/GenBank/DDBJ databases">
        <title>Pervasive Adenine N6-methylation of Active Genes in Fungi.</title>
        <authorList>
            <consortium name="DOE Joint Genome Institute"/>
            <person name="Mondo S.J."/>
            <person name="Dannebaum R.O."/>
            <person name="Kuo R.C."/>
            <person name="Labutti K."/>
            <person name="Haridas S."/>
            <person name="Kuo A."/>
            <person name="Salamov A."/>
            <person name="Ahrendt S.R."/>
            <person name="Lipzen A."/>
            <person name="Sullivan W."/>
            <person name="Andreopoulos W.B."/>
            <person name="Clum A."/>
            <person name="Lindquist E."/>
            <person name="Daum C."/>
            <person name="Ramamoorthy G.K."/>
            <person name="Gryganskyi A."/>
            <person name="Culley D."/>
            <person name="Magnuson J.K."/>
            <person name="James T.Y."/>
            <person name="O'Malley M.A."/>
            <person name="Stajich J.E."/>
            <person name="Spatafora J.W."/>
            <person name="Visel A."/>
            <person name="Grigoriev I.V."/>
        </authorList>
    </citation>
    <scope>NUCLEOTIDE SEQUENCE [LARGE SCALE GENOMIC DNA]</scope>
    <source>
        <strain evidence="1 2">JEL800</strain>
    </source>
</reference>
<evidence type="ECO:0000313" key="1">
    <source>
        <dbReference type="EMBL" id="ORY53017.1"/>
    </source>
</evidence>
<accession>A0A1Y2D1E8</accession>
<keyword evidence="2" id="KW-1185">Reference proteome</keyword>
<proteinExistence type="predicted"/>